<gene>
    <name evidence="1" type="ORF">Z955_01335</name>
</gene>
<name>A0A0A0IKN5_CLOBO</name>
<reference evidence="1 2" key="1">
    <citation type="submission" date="2014-01" db="EMBL/GenBank/DDBJ databases">
        <title>Plasmidome dynamics in the species complex Clostridium novyi sensu lato converts strains of independent lineages into distinctly different pathogens.</title>
        <authorList>
            <person name="Skarin H."/>
            <person name="Segerman B."/>
        </authorList>
    </citation>
    <scope>NUCLEOTIDE SEQUENCE [LARGE SCALE GENOMIC DNA]</scope>
    <source>
        <strain evidence="1 2">DC5</strain>
    </source>
</reference>
<organism evidence="1 2">
    <name type="scientific">Clostridium botulinum C/D str. DC5</name>
    <dbReference type="NCBI Taxonomy" id="1443128"/>
    <lineage>
        <taxon>Bacteria</taxon>
        <taxon>Bacillati</taxon>
        <taxon>Bacillota</taxon>
        <taxon>Clostridia</taxon>
        <taxon>Eubacteriales</taxon>
        <taxon>Clostridiaceae</taxon>
        <taxon>Clostridium</taxon>
    </lineage>
</organism>
<protein>
    <submittedName>
        <fullName evidence="1">Uncharacterized protein</fullName>
    </submittedName>
</protein>
<dbReference type="RefSeq" id="WP_039258207.1">
    <property type="nucleotide sequence ID" value="NZ_JDRY01000007.1"/>
</dbReference>
<sequence length="267" mass="31117">MKYDDNQRWYMTCRWQNCKCNDENYNWQDDFTWGNECDYNDDFQWECQYECDYDTCNNYPGFPLIHSNCEFNEEETDDSIENVEDMEEVPGDNVQFIQGPEGPQGPPGPASNWIKKTCVEPMRYVLEQLMKIEVDDLEIGTEKQGTILNCRIISVEESLVKVQTQYNYVLIPIREIIGLYSNKIKDISLMSQPEEEQGEDSECCEGSLRRYLSTKMGVALRINTCGNDELFRSIYGTITEVGKGTLILSKKMIIQISKIVYIEEDFE</sequence>
<proteinExistence type="predicted"/>
<dbReference type="EMBL" id="JDRY01000007">
    <property type="protein sequence ID" value="KGN01513.1"/>
    <property type="molecule type" value="Genomic_DNA"/>
</dbReference>
<dbReference type="AlphaFoldDB" id="A0A0A0IKN5"/>
<comment type="caution">
    <text evidence="1">The sequence shown here is derived from an EMBL/GenBank/DDBJ whole genome shotgun (WGS) entry which is preliminary data.</text>
</comment>
<dbReference type="Proteomes" id="UP000030014">
    <property type="component" value="Unassembled WGS sequence"/>
</dbReference>
<accession>A0A0A0IKN5</accession>
<evidence type="ECO:0000313" key="1">
    <source>
        <dbReference type="EMBL" id="KGN01513.1"/>
    </source>
</evidence>
<evidence type="ECO:0000313" key="2">
    <source>
        <dbReference type="Proteomes" id="UP000030014"/>
    </source>
</evidence>